<dbReference type="InterPro" id="IPR001845">
    <property type="entry name" value="HTH_ArsR_DNA-bd_dom"/>
</dbReference>
<comment type="caution">
    <text evidence="2">The sequence shown here is derived from an EMBL/GenBank/DDBJ whole genome shotgun (WGS) entry which is preliminary data.</text>
</comment>
<feature type="domain" description="HTH arsR-type" evidence="1">
    <location>
        <begin position="1"/>
        <end position="91"/>
    </location>
</feature>
<dbReference type="Pfam" id="PF12840">
    <property type="entry name" value="HTH_20"/>
    <property type="match status" value="1"/>
</dbReference>
<evidence type="ECO:0000313" key="2">
    <source>
        <dbReference type="EMBL" id="MFD2205546.1"/>
    </source>
</evidence>
<name>A0ABW5BL99_9PROT</name>
<dbReference type="Proteomes" id="UP001597294">
    <property type="component" value="Unassembled WGS sequence"/>
</dbReference>
<dbReference type="CDD" id="cd00090">
    <property type="entry name" value="HTH_ARSR"/>
    <property type="match status" value="1"/>
</dbReference>
<evidence type="ECO:0000313" key="3">
    <source>
        <dbReference type="Proteomes" id="UP001597294"/>
    </source>
</evidence>
<dbReference type="InterPro" id="IPR036390">
    <property type="entry name" value="WH_DNA-bd_sf"/>
</dbReference>
<dbReference type="Gene3D" id="1.10.10.10">
    <property type="entry name" value="Winged helix-like DNA-binding domain superfamily/Winged helix DNA-binding domain"/>
    <property type="match status" value="1"/>
</dbReference>
<dbReference type="PRINTS" id="PR00778">
    <property type="entry name" value="HTHARSR"/>
</dbReference>
<dbReference type="PANTHER" id="PTHR38600">
    <property type="entry name" value="TRANSCRIPTIONAL REGULATORY PROTEIN"/>
    <property type="match status" value="1"/>
</dbReference>
<dbReference type="NCBIfam" id="NF033788">
    <property type="entry name" value="HTH_metalloreg"/>
    <property type="match status" value="1"/>
</dbReference>
<dbReference type="InterPro" id="IPR011991">
    <property type="entry name" value="ArsR-like_HTH"/>
</dbReference>
<dbReference type="InterPro" id="IPR036388">
    <property type="entry name" value="WH-like_DNA-bd_sf"/>
</dbReference>
<reference evidence="3" key="1">
    <citation type="journal article" date="2019" name="Int. J. Syst. Evol. Microbiol.">
        <title>The Global Catalogue of Microorganisms (GCM) 10K type strain sequencing project: providing services to taxonomists for standard genome sequencing and annotation.</title>
        <authorList>
            <consortium name="The Broad Institute Genomics Platform"/>
            <consortium name="The Broad Institute Genome Sequencing Center for Infectious Disease"/>
            <person name="Wu L."/>
            <person name="Ma J."/>
        </authorList>
    </citation>
    <scope>NUCLEOTIDE SEQUENCE [LARGE SCALE GENOMIC DNA]</scope>
    <source>
        <strain evidence="3">CGMCC 4.7192</strain>
    </source>
</reference>
<dbReference type="EMBL" id="JBHUII010000004">
    <property type="protein sequence ID" value="MFD2205546.1"/>
    <property type="molecule type" value="Genomic_DNA"/>
</dbReference>
<accession>A0ABW5BL99</accession>
<dbReference type="SUPFAM" id="SSF46785">
    <property type="entry name" value="Winged helix' DNA-binding domain"/>
    <property type="match status" value="1"/>
</dbReference>
<organism evidence="2 3">
    <name type="scientific">Kiloniella antarctica</name>
    <dbReference type="NCBI Taxonomy" id="1550907"/>
    <lineage>
        <taxon>Bacteria</taxon>
        <taxon>Pseudomonadati</taxon>
        <taxon>Pseudomonadota</taxon>
        <taxon>Alphaproteobacteria</taxon>
        <taxon>Rhodospirillales</taxon>
        <taxon>Kiloniellaceae</taxon>
        <taxon>Kiloniella</taxon>
    </lineage>
</organism>
<evidence type="ECO:0000259" key="1">
    <source>
        <dbReference type="PROSITE" id="PS50987"/>
    </source>
</evidence>
<sequence length="120" mass="13628">MTSYVQESFKALADPTRRMILTHLSKGDMTIGEVTDRFDMTRAAIKKHLTILEEGQLITVQTQGRERVNRLKPEGMQTVCEWIGFFDQFWDDRLGALKAAVEGDQANIDKLLKGKSSSHE</sequence>
<dbReference type="PANTHER" id="PTHR38600:SF1">
    <property type="entry name" value="TRANSCRIPTIONAL REGULATORY PROTEIN"/>
    <property type="match status" value="1"/>
</dbReference>
<gene>
    <name evidence="2" type="ORF">ACFSKO_07995</name>
</gene>
<protein>
    <submittedName>
        <fullName evidence="2">ArsR/SmtB family transcription factor</fullName>
    </submittedName>
</protein>
<dbReference type="RefSeq" id="WP_380250262.1">
    <property type="nucleotide sequence ID" value="NZ_JBHUII010000004.1"/>
</dbReference>
<keyword evidence="3" id="KW-1185">Reference proteome</keyword>
<proteinExistence type="predicted"/>
<dbReference type="SMART" id="SM00418">
    <property type="entry name" value="HTH_ARSR"/>
    <property type="match status" value="1"/>
</dbReference>
<dbReference type="PROSITE" id="PS50987">
    <property type="entry name" value="HTH_ARSR_2"/>
    <property type="match status" value="1"/>
</dbReference>